<evidence type="ECO:0000259" key="1">
    <source>
        <dbReference type="Pfam" id="PF20041"/>
    </source>
</evidence>
<reference evidence="2 3" key="1">
    <citation type="submission" date="2016-10" db="EMBL/GenBank/DDBJ databases">
        <authorList>
            <person name="de Groot N.N."/>
        </authorList>
    </citation>
    <scope>NUCLEOTIDE SEQUENCE [LARGE SCALE GENOMIC DNA]</scope>
    <source>
        <strain evidence="3">E92,LMG 26720,CCM 7988</strain>
    </source>
</reference>
<name>A0A1I5SFB5_9BACT</name>
<sequence length="436" mass="48062">MNRVLQTLLLILVCNSIYGQSATLNYVRETIHKESTVTVGDYSNPYKVQHKITYLDGLGRVIQTVMVQQGSKGEDIVIGTEYDNFGRQSKQTVPFSVVGGQGIFVASPTETAVTQYNNDPRVYSETSYESSPLNRVIRQAGAGQEWVEGSKDQSVRVRYLLNDGSEVLRFEAGIISDTSITDLTSSITPNGFYGSGQLSIVETVDENGTSLLGNHRLREYKDKSGRVVLKRVFTGDDAKGRLDTYYVYDDLGQLRAVIPPKLSGMFIPGGTSLSAVDKSNFNNLGYLYLYDNRGRLSKKKLPGSQVVKMVYNDQDLLSSRTDGRGIVIAYEYDGLNRLRKKKQGNTVLEQFFYDDYGSVSNAFNADYKLDAIDQANVKGMLTGKTAAILKSDGSISGEISTGIYYDVRGRVVQTVENGYGAGGTTRLTTSHKLSYT</sequence>
<organism evidence="2 3">
    <name type="scientific">Pseudarcicella hirudinis</name>
    <dbReference type="NCBI Taxonomy" id="1079859"/>
    <lineage>
        <taxon>Bacteria</taxon>
        <taxon>Pseudomonadati</taxon>
        <taxon>Bacteroidota</taxon>
        <taxon>Cytophagia</taxon>
        <taxon>Cytophagales</taxon>
        <taxon>Flectobacillaceae</taxon>
        <taxon>Pseudarcicella</taxon>
    </lineage>
</organism>
<feature type="domain" description="DUF6443" evidence="1">
    <location>
        <begin position="34"/>
        <end position="154"/>
    </location>
</feature>
<dbReference type="Pfam" id="PF20041">
    <property type="entry name" value="DUF6443"/>
    <property type="match status" value="1"/>
</dbReference>
<dbReference type="AlphaFoldDB" id="A0A1I5SFB5"/>
<dbReference type="InterPro" id="IPR031325">
    <property type="entry name" value="RHS_repeat"/>
</dbReference>
<evidence type="ECO:0000313" key="2">
    <source>
        <dbReference type="EMBL" id="SFP69411.1"/>
    </source>
</evidence>
<dbReference type="InterPro" id="IPR050708">
    <property type="entry name" value="T6SS_VgrG/RHS"/>
</dbReference>
<dbReference type="Pfam" id="PF05593">
    <property type="entry name" value="RHS_repeat"/>
    <property type="match status" value="1"/>
</dbReference>
<dbReference type="PANTHER" id="PTHR32305:SF15">
    <property type="entry name" value="PROTEIN RHSA-RELATED"/>
    <property type="match status" value="1"/>
</dbReference>
<dbReference type="InterPro" id="IPR045619">
    <property type="entry name" value="DUF6443"/>
</dbReference>
<proteinExistence type="predicted"/>
<dbReference type="PANTHER" id="PTHR32305">
    <property type="match status" value="1"/>
</dbReference>
<dbReference type="NCBIfam" id="TIGR01643">
    <property type="entry name" value="YD_repeat_2x"/>
    <property type="match status" value="1"/>
</dbReference>
<dbReference type="InterPro" id="IPR006530">
    <property type="entry name" value="YD"/>
</dbReference>
<dbReference type="Gene3D" id="2.180.10.10">
    <property type="entry name" value="RHS repeat-associated core"/>
    <property type="match status" value="1"/>
</dbReference>
<dbReference type="EMBL" id="FOXH01000005">
    <property type="protein sequence ID" value="SFP69411.1"/>
    <property type="molecule type" value="Genomic_DNA"/>
</dbReference>
<keyword evidence="3" id="KW-1185">Reference proteome</keyword>
<dbReference type="STRING" id="1079859.SAMN04515674_1051"/>
<protein>
    <submittedName>
        <fullName evidence="2">YD repeat-containing protein</fullName>
    </submittedName>
</protein>
<feature type="non-terminal residue" evidence="2">
    <location>
        <position position="436"/>
    </location>
</feature>
<gene>
    <name evidence="2" type="ORF">SAMN04515674_1051</name>
</gene>
<dbReference type="Proteomes" id="UP000199306">
    <property type="component" value="Unassembled WGS sequence"/>
</dbReference>
<accession>A0A1I5SFB5</accession>
<evidence type="ECO:0000313" key="3">
    <source>
        <dbReference type="Proteomes" id="UP000199306"/>
    </source>
</evidence>